<reference evidence="3 4" key="1">
    <citation type="journal article" date="2011" name="J. Gen. Appl. Microbiol.">
        <title>Draft genome sequencing of the enigmatic yeast Saitoella complicata.</title>
        <authorList>
            <person name="Nishida H."/>
            <person name="Hamamoto M."/>
            <person name="Sugiyama J."/>
        </authorList>
    </citation>
    <scope>NUCLEOTIDE SEQUENCE [LARGE SCALE GENOMIC DNA]</scope>
    <source>
        <strain evidence="3 4">NRRL Y-17804</strain>
    </source>
</reference>
<dbReference type="Proteomes" id="UP000033140">
    <property type="component" value="Unassembled WGS sequence"/>
</dbReference>
<dbReference type="Pfam" id="PF00501">
    <property type="entry name" value="AMP-binding"/>
    <property type="match status" value="1"/>
</dbReference>
<accession>A0A0E9NHP9</accession>
<evidence type="ECO:0000313" key="4">
    <source>
        <dbReference type="Proteomes" id="UP000033140"/>
    </source>
</evidence>
<dbReference type="InterPro" id="IPR000873">
    <property type="entry name" value="AMP-dep_synth/lig_dom"/>
</dbReference>
<dbReference type="GO" id="GO:0005783">
    <property type="term" value="C:endoplasmic reticulum"/>
    <property type="evidence" value="ECO:0007669"/>
    <property type="project" value="TreeGrafter"/>
</dbReference>
<evidence type="ECO:0000256" key="1">
    <source>
        <dbReference type="SAM" id="Phobius"/>
    </source>
</evidence>
<dbReference type="STRING" id="698492.A0A0E9NHP9"/>
<keyword evidence="1" id="KW-1133">Transmembrane helix</keyword>
<dbReference type="InterPro" id="IPR042099">
    <property type="entry name" value="ANL_N_sf"/>
</dbReference>
<dbReference type="AlphaFoldDB" id="A0A0E9NHP9"/>
<organism evidence="3 4">
    <name type="scientific">Saitoella complicata (strain BCRC 22490 / CBS 7301 / JCM 7358 / NBRC 10748 / NRRL Y-17804)</name>
    <dbReference type="NCBI Taxonomy" id="698492"/>
    <lineage>
        <taxon>Eukaryota</taxon>
        <taxon>Fungi</taxon>
        <taxon>Dikarya</taxon>
        <taxon>Ascomycota</taxon>
        <taxon>Taphrinomycotina</taxon>
        <taxon>Taphrinomycotina incertae sedis</taxon>
        <taxon>Saitoella</taxon>
    </lineage>
</organism>
<reference evidence="3 4" key="2">
    <citation type="journal article" date="2014" name="J. Gen. Appl. Microbiol.">
        <title>The early diverging ascomycetous budding yeast Saitoella complicata has three histone deacetylases belonging to the Clr6, Hos2, and Rpd3 lineages.</title>
        <authorList>
            <person name="Nishida H."/>
            <person name="Matsumoto T."/>
            <person name="Kondo S."/>
            <person name="Hamamoto M."/>
            <person name="Yoshikawa H."/>
        </authorList>
    </citation>
    <scope>NUCLEOTIDE SEQUENCE [LARGE SCALE GENOMIC DNA]</scope>
    <source>
        <strain evidence="3 4">NRRL Y-17804</strain>
    </source>
</reference>
<dbReference type="PANTHER" id="PTHR43272:SF11">
    <property type="entry name" value="AMP-DEPENDENT SYNTHETASE_LIGASE DOMAIN-CONTAINING PROTEIN"/>
    <property type="match status" value="1"/>
</dbReference>
<comment type="caution">
    <text evidence="3">The sequence shown here is derived from an EMBL/GenBank/DDBJ whole genome shotgun (WGS) entry which is preliminary data.</text>
</comment>
<dbReference type="PANTHER" id="PTHR43272">
    <property type="entry name" value="LONG-CHAIN-FATTY-ACID--COA LIGASE"/>
    <property type="match status" value="1"/>
</dbReference>
<feature type="domain" description="AMP-dependent synthetase/ligase" evidence="2">
    <location>
        <begin position="112"/>
        <end position="504"/>
    </location>
</feature>
<evidence type="ECO:0000313" key="3">
    <source>
        <dbReference type="EMBL" id="GAO49226.1"/>
    </source>
</evidence>
<dbReference type="OrthoDB" id="4138492at2759"/>
<dbReference type="SUPFAM" id="SSF56801">
    <property type="entry name" value="Acetyl-CoA synthetase-like"/>
    <property type="match status" value="1"/>
</dbReference>
<keyword evidence="1" id="KW-0812">Transmembrane</keyword>
<dbReference type="RefSeq" id="XP_019025304.1">
    <property type="nucleotide sequence ID" value="XM_019170098.1"/>
</dbReference>
<feature type="transmembrane region" description="Helical" evidence="1">
    <location>
        <begin position="6"/>
        <end position="23"/>
    </location>
</feature>
<dbReference type="OMA" id="ADWNIYT"/>
<dbReference type="EMBL" id="BACD03000021">
    <property type="protein sequence ID" value="GAO49226.1"/>
    <property type="molecule type" value="Genomic_DNA"/>
</dbReference>
<keyword evidence="4" id="KW-1185">Reference proteome</keyword>
<gene>
    <name evidence="3" type="ORF">G7K_3382-t1</name>
</gene>
<protein>
    <recommendedName>
        <fullName evidence="2">AMP-dependent synthetase/ligase domain-containing protein</fullName>
    </recommendedName>
</protein>
<dbReference type="GO" id="GO:0004467">
    <property type="term" value="F:long-chain fatty acid-CoA ligase activity"/>
    <property type="evidence" value="ECO:0007669"/>
    <property type="project" value="TreeGrafter"/>
</dbReference>
<reference evidence="3 4" key="3">
    <citation type="journal article" date="2015" name="Genome Announc.">
        <title>Draft Genome Sequence of the Archiascomycetous Yeast Saitoella complicata.</title>
        <authorList>
            <person name="Yamauchi K."/>
            <person name="Kondo S."/>
            <person name="Hamamoto M."/>
            <person name="Takahashi Y."/>
            <person name="Ogura Y."/>
            <person name="Hayashi T."/>
            <person name="Nishida H."/>
        </authorList>
    </citation>
    <scope>NUCLEOTIDE SEQUENCE [LARGE SCALE GENOMIC DNA]</scope>
    <source>
        <strain evidence="3 4">NRRL Y-17804</strain>
    </source>
</reference>
<dbReference type="Gene3D" id="3.40.50.12780">
    <property type="entry name" value="N-terminal domain of ligase-like"/>
    <property type="match status" value="1"/>
</dbReference>
<sequence>MDVDWITVALLVVIVWIIVFLQPKEPDVHPLILHSQSVISRIRYPDESATYRSNQTPHGQPLLSGLSISRAYEQPKDGDMRDILKLFAQNEKKATIGCVRGNDVEYYGNARFIAEVNKFASTIVELVPGASKIAIALPNNYENLVASFGSAVAGLTVVLPPANTSDYTETVAQTVKQTSADILITSAGVIPSSALEACASMKAVIVVEATHDVSFTSMTSTRPIKSWSDFLSAPSSTDVSASQFNAKSPAMICLSPQPSGELLETEISHSELIAAVGAQMAILPRGKKISPEDRTGILLPLSNAYARVMTYAAMASGSSIILTTSTTSEVPLGALSPGKPTIIVASSTSVQSMADDLRYLTGKTARNSIQFRGALNILRKGRMPFANEFFMHKVKVSEGLRLVYCPFAPGSNTLLAADLSAIRGMFGCSVIVALTLPRIATPITQTHIQDYRDDDGGALETAAGAPLPCLECKVVDVGEHGLTSEDAKGPSGELYVRGPGVQSGGKEDGWCRTGVMARWNTDGTLRVLHVV</sequence>
<dbReference type="GO" id="GO:0016020">
    <property type="term" value="C:membrane"/>
    <property type="evidence" value="ECO:0007669"/>
    <property type="project" value="TreeGrafter"/>
</dbReference>
<name>A0A0E9NHP9_SAICN</name>
<proteinExistence type="predicted"/>
<keyword evidence="1" id="KW-0472">Membrane</keyword>
<evidence type="ECO:0000259" key="2">
    <source>
        <dbReference type="Pfam" id="PF00501"/>
    </source>
</evidence>